<gene>
    <name evidence="4" type="ORF">FH965_01330</name>
</gene>
<accession>A0A516R141</accession>
<evidence type="ECO:0000259" key="2">
    <source>
        <dbReference type="Pfam" id="PF03033"/>
    </source>
</evidence>
<dbReference type="GO" id="GO:0033072">
    <property type="term" value="P:vancomycin biosynthetic process"/>
    <property type="evidence" value="ECO:0007669"/>
    <property type="project" value="UniProtKB-ARBA"/>
</dbReference>
<evidence type="ECO:0000256" key="1">
    <source>
        <dbReference type="ARBA" id="ARBA00022679"/>
    </source>
</evidence>
<dbReference type="RefSeq" id="WP_144000952.1">
    <property type="nucleotide sequence ID" value="NZ_CP040916.1"/>
</dbReference>
<organism evidence="4 5">
    <name type="scientific">Streptomyces spectabilis</name>
    <dbReference type="NCBI Taxonomy" id="68270"/>
    <lineage>
        <taxon>Bacteria</taxon>
        <taxon>Bacillati</taxon>
        <taxon>Actinomycetota</taxon>
        <taxon>Actinomycetes</taxon>
        <taxon>Kitasatosporales</taxon>
        <taxon>Streptomycetaceae</taxon>
        <taxon>Streptomyces</taxon>
    </lineage>
</organism>
<dbReference type="Proteomes" id="UP000316806">
    <property type="component" value="Chromosome"/>
</dbReference>
<dbReference type="AlphaFoldDB" id="A0A516R141"/>
<dbReference type="InterPro" id="IPR002213">
    <property type="entry name" value="UDP_glucos_trans"/>
</dbReference>
<dbReference type="SUPFAM" id="SSF53756">
    <property type="entry name" value="UDP-Glycosyltransferase/glycogen phosphorylase"/>
    <property type="match status" value="1"/>
</dbReference>
<name>A0A516R141_STRST</name>
<dbReference type="EMBL" id="CP040916">
    <property type="protein sequence ID" value="QDQ09374.1"/>
    <property type="molecule type" value="Genomic_DNA"/>
</dbReference>
<evidence type="ECO:0000313" key="4">
    <source>
        <dbReference type="EMBL" id="QDQ09374.1"/>
    </source>
</evidence>
<feature type="domain" description="Glycosyltransferase family 28 N-terminal" evidence="2">
    <location>
        <begin position="5"/>
        <end position="67"/>
    </location>
</feature>
<proteinExistence type="predicted"/>
<dbReference type="InterPro" id="IPR050426">
    <property type="entry name" value="Glycosyltransferase_28"/>
</dbReference>
<dbReference type="GO" id="GO:0016758">
    <property type="term" value="F:hexosyltransferase activity"/>
    <property type="evidence" value="ECO:0007669"/>
    <property type="project" value="InterPro"/>
</dbReference>
<evidence type="ECO:0000259" key="3">
    <source>
        <dbReference type="Pfam" id="PF06722"/>
    </source>
</evidence>
<dbReference type="Pfam" id="PF06722">
    <property type="entry name" value="EryCIII-like_C"/>
    <property type="match status" value="1"/>
</dbReference>
<feature type="domain" description="Erythromycin biosynthesis protein CIII-like C-terminal" evidence="3">
    <location>
        <begin position="305"/>
        <end position="400"/>
    </location>
</feature>
<dbReference type="Gene3D" id="3.40.50.2000">
    <property type="entry name" value="Glycogen Phosphorylase B"/>
    <property type="match status" value="2"/>
</dbReference>
<evidence type="ECO:0000313" key="5">
    <source>
        <dbReference type="Proteomes" id="UP000316806"/>
    </source>
</evidence>
<reference evidence="4 5" key="1">
    <citation type="journal article" date="2019" name="J. Ind. Microbiol. Biotechnol.">
        <title>The complete genomic sequence of Streptomyces spectabilis NRRL-2792 and identification of secondary metabolite biosynthetic gene clusters.</title>
        <authorList>
            <person name="Sinha A."/>
            <person name="Phillips-Salemka S."/>
            <person name="Niraula T.A."/>
            <person name="Short K.A."/>
            <person name="Niraula N.P."/>
        </authorList>
    </citation>
    <scope>NUCLEOTIDE SEQUENCE [LARGE SCALE GENOMIC DNA]</scope>
    <source>
        <strain evidence="4 5">NRRL 2792</strain>
    </source>
</reference>
<dbReference type="PANTHER" id="PTHR48050:SF13">
    <property type="entry name" value="STEROL 3-BETA-GLUCOSYLTRANSFERASE UGT80A2"/>
    <property type="match status" value="1"/>
</dbReference>
<dbReference type="Pfam" id="PF03033">
    <property type="entry name" value="Glyco_transf_28"/>
    <property type="match status" value="1"/>
</dbReference>
<keyword evidence="1 4" id="KW-0808">Transferase</keyword>
<dbReference type="PANTHER" id="PTHR48050">
    <property type="entry name" value="STEROL 3-BETA-GLUCOSYLTRANSFERASE"/>
    <property type="match status" value="1"/>
</dbReference>
<dbReference type="CDD" id="cd03784">
    <property type="entry name" value="GT1_Gtf-like"/>
    <property type="match status" value="1"/>
</dbReference>
<sequence length="422" mass="45939">MSQEITFLAFGSRGDTQPYVAVGEALKARGHRVRVATGRCYGGLVQEAGLEHLPIDVDIAGALATSHGQQWLGAERNPLRLARRLRPLIAAHARQVVADMADACADTDAVVCSMFGMMFRPAIVPLSVPFCYGGLQPTYPTREFPTIQLPHRRSFGGWANKHSHGLVETLLWQAFRSALTHEIRTGRGGGALPRRAPTAQLRRAGHPKLYGFSPAVVPRPADWPDSVHITGYWFTEPRASWAPPPGLAAFLADGPPPVFVGFGSMVLRDHAESGRFVRDVLRRAGVRGVLVGDPATEASDDEFHVIEGAPHEWLFPRMAAVVHHGGAGTTAAALRAGVPQVVTPFFLDQPYWGERLHALGVSTPPRSIHALTAHELVTAVRLAVTDSAMRDRAELLKSRIARERGAPRAADLLEEWMERVRG</sequence>
<dbReference type="GO" id="GO:0008194">
    <property type="term" value="F:UDP-glycosyltransferase activity"/>
    <property type="evidence" value="ECO:0007669"/>
    <property type="project" value="InterPro"/>
</dbReference>
<dbReference type="FunFam" id="3.40.50.2000:FF:000009">
    <property type="entry name" value="Sterol 3-beta-glucosyltransferase UGT80A2"/>
    <property type="match status" value="1"/>
</dbReference>
<protein>
    <submittedName>
        <fullName evidence="4">Glycosyltransferase family 1 protein</fullName>
    </submittedName>
</protein>
<dbReference type="GO" id="GO:0005975">
    <property type="term" value="P:carbohydrate metabolic process"/>
    <property type="evidence" value="ECO:0007669"/>
    <property type="project" value="InterPro"/>
</dbReference>
<dbReference type="InterPro" id="IPR004276">
    <property type="entry name" value="GlycoTrans_28_N"/>
</dbReference>
<dbReference type="InterPro" id="IPR010610">
    <property type="entry name" value="EryCIII-like_C"/>
</dbReference>